<proteinExistence type="predicted"/>
<dbReference type="InterPro" id="IPR028784">
    <property type="entry name" value="BBS1"/>
</dbReference>
<dbReference type="InterPro" id="IPR056419">
    <property type="entry name" value="GAE_BBS1"/>
</dbReference>
<evidence type="ECO:0000259" key="2">
    <source>
        <dbReference type="Pfam" id="PF23304"/>
    </source>
</evidence>
<feature type="domain" description="Bardet-Biedl syndrome 1 N-terminal" evidence="1">
    <location>
        <begin position="11"/>
        <end position="178"/>
    </location>
</feature>
<name>A0A673X056_SALTR</name>
<dbReference type="GeneTree" id="ENSGT00390000005232"/>
<dbReference type="GO" id="GO:0005113">
    <property type="term" value="F:patched binding"/>
    <property type="evidence" value="ECO:0007669"/>
    <property type="project" value="TreeGrafter"/>
</dbReference>
<dbReference type="Proteomes" id="UP000472277">
    <property type="component" value="Chromosome 12"/>
</dbReference>
<protein>
    <submittedName>
        <fullName evidence="3">Bardet-Biedl syndrome 1</fullName>
    </submittedName>
</protein>
<dbReference type="PANTHER" id="PTHR20870">
    <property type="entry name" value="BARDET-BIEDL SYNDROME 1 PROTEIN"/>
    <property type="match status" value="1"/>
</dbReference>
<dbReference type="AlphaFoldDB" id="A0A673X056"/>
<organism evidence="3 4">
    <name type="scientific">Salmo trutta</name>
    <name type="common">Brown trout</name>
    <dbReference type="NCBI Taxonomy" id="8032"/>
    <lineage>
        <taxon>Eukaryota</taxon>
        <taxon>Metazoa</taxon>
        <taxon>Chordata</taxon>
        <taxon>Craniata</taxon>
        <taxon>Vertebrata</taxon>
        <taxon>Euteleostomi</taxon>
        <taxon>Actinopterygii</taxon>
        <taxon>Neopterygii</taxon>
        <taxon>Teleostei</taxon>
        <taxon>Protacanthopterygii</taxon>
        <taxon>Salmoniformes</taxon>
        <taxon>Salmonidae</taxon>
        <taxon>Salmoninae</taxon>
        <taxon>Salmo</taxon>
    </lineage>
</organism>
<reference evidence="3" key="1">
    <citation type="submission" date="2025-08" db="UniProtKB">
        <authorList>
            <consortium name="Ensembl"/>
        </authorList>
    </citation>
    <scope>IDENTIFICATION</scope>
</reference>
<evidence type="ECO:0000259" key="1">
    <source>
        <dbReference type="Pfam" id="PF14779"/>
    </source>
</evidence>
<gene>
    <name evidence="3" type="primary">BBS1</name>
    <name evidence="3" type="synonym">bbs1</name>
</gene>
<sequence length="386" mass="43036">SSCIGKISPYENTLLDLPTGLVSFLMDQHEPRTPAIAVASGPFIYVYKNLRPYFKFTLPPLEVNALEQDVWNQAREDMIDPLSLKEMLEGIRDKADVPLSVRSLRFLMLDPQDTEAFVNLHKAQPIRRQTVITCIGTLKKNMADEDAVSCLVICTESKDVYILDPEAFTILSKDVVTSICFGRYGREDGTLIMTTKGGGLIVKILKRTAVFDDRDSAPGPPLAQSIRLNIPKKTKLYVDQTMRERENAVAMHRAFQMDLSRLRLAAARAYVKALESSLTPMSSSLSEPLKMNAVVQGLGPSFKLTLNIQNTAACRPVMNLAISFLYDESLYSMRTAFFKIPLLVPGLNYPIDTFVECLSDKGISDIIKVGILFLCYSIFPLGDFTV</sequence>
<keyword evidence="4" id="KW-1185">Reference proteome</keyword>
<dbReference type="PANTHER" id="PTHR20870:SF0">
    <property type="entry name" value="BARDET-BIEDL SYNDROME 1 PROTEIN"/>
    <property type="match status" value="1"/>
</dbReference>
<dbReference type="GO" id="GO:0061512">
    <property type="term" value="P:protein localization to cilium"/>
    <property type="evidence" value="ECO:0007669"/>
    <property type="project" value="TreeGrafter"/>
</dbReference>
<evidence type="ECO:0000313" key="4">
    <source>
        <dbReference type="Proteomes" id="UP000472277"/>
    </source>
</evidence>
<dbReference type="GO" id="GO:0005119">
    <property type="term" value="F:smoothened binding"/>
    <property type="evidence" value="ECO:0007669"/>
    <property type="project" value="TreeGrafter"/>
</dbReference>
<dbReference type="GO" id="GO:0005813">
    <property type="term" value="C:centrosome"/>
    <property type="evidence" value="ECO:0007669"/>
    <property type="project" value="TreeGrafter"/>
</dbReference>
<dbReference type="Ensembl" id="ENSSTUT00000015602.1">
    <property type="protein sequence ID" value="ENSSTUP00000014788.1"/>
    <property type="gene ID" value="ENSSTUG00000005212.1"/>
</dbReference>
<dbReference type="GO" id="GO:0034464">
    <property type="term" value="C:BBSome"/>
    <property type="evidence" value="ECO:0007669"/>
    <property type="project" value="InterPro"/>
</dbReference>
<dbReference type="InterPro" id="IPR032728">
    <property type="entry name" value="BBS1_N"/>
</dbReference>
<dbReference type="GO" id="GO:1905515">
    <property type="term" value="P:non-motile cilium assembly"/>
    <property type="evidence" value="ECO:0007669"/>
    <property type="project" value="InterPro"/>
</dbReference>
<dbReference type="Pfam" id="PF14779">
    <property type="entry name" value="BBS1"/>
    <property type="match status" value="1"/>
</dbReference>
<feature type="domain" description="Bardet-Biedl syndrome 1 protein GAE" evidence="2">
    <location>
        <begin position="289"/>
        <end position="371"/>
    </location>
</feature>
<dbReference type="Pfam" id="PF23304">
    <property type="entry name" value="GAE_BBS1"/>
    <property type="match status" value="1"/>
</dbReference>
<dbReference type="GO" id="GO:0005930">
    <property type="term" value="C:axoneme"/>
    <property type="evidence" value="ECO:0007669"/>
    <property type="project" value="TreeGrafter"/>
</dbReference>
<accession>A0A673X056</accession>
<evidence type="ECO:0000313" key="3">
    <source>
        <dbReference type="Ensembl" id="ENSSTUP00000014788.1"/>
    </source>
</evidence>
<reference evidence="3" key="2">
    <citation type="submission" date="2025-09" db="UniProtKB">
        <authorList>
            <consortium name="Ensembl"/>
        </authorList>
    </citation>
    <scope>IDENTIFICATION</scope>
</reference>